<dbReference type="InterPro" id="IPR036640">
    <property type="entry name" value="ABC1_TM_sf"/>
</dbReference>
<dbReference type="InterPro" id="IPR003439">
    <property type="entry name" value="ABC_transporter-like_ATP-bd"/>
</dbReference>
<feature type="transmembrane region" description="Helical" evidence="10">
    <location>
        <begin position="310"/>
        <end position="332"/>
    </location>
</feature>
<dbReference type="InterPro" id="IPR050173">
    <property type="entry name" value="ABC_transporter_C-like"/>
</dbReference>
<keyword evidence="2" id="KW-0813">Transport</keyword>
<keyword evidence="4" id="KW-0677">Repeat</keyword>
<feature type="transmembrane region" description="Helical" evidence="10">
    <location>
        <begin position="493"/>
        <end position="513"/>
    </location>
</feature>
<accession>A0ABN8VLC6</accession>
<feature type="transmembrane region" description="Helical" evidence="10">
    <location>
        <begin position="968"/>
        <end position="991"/>
    </location>
</feature>
<dbReference type="CDD" id="cd18596">
    <property type="entry name" value="ABC_6TM_VMR1_D1_like"/>
    <property type="match status" value="1"/>
</dbReference>
<dbReference type="InterPro" id="IPR027417">
    <property type="entry name" value="P-loop_NTPase"/>
</dbReference>
<dbReference type="Pfam" id="PF00005">
    <property type="entry name" value="ABC_tran"/>
    <property type="match status" value="2"/>
</dbReference>
<feature type="domain" description="ABC transmembrane type-1" evidence="12">
    <location>
        <begin position="979"/>
        <end position="1269"/>
    </location>
</feature>
<dbReference type="PANTHER" id="PTHR24223">
    <property type="entry name" value="ATP-BINDING CASSETTE SUB-FAMILY C"/>
    <property type="match status" value="1"/>
</dbReference>
<feature type="transmembrane region" description="Helical" evidence="10">
    <location>
        <begin position="1026"/>
        <end position="1051"/>
    </location>
</feature>
<dbReference type="PROSITE" id="PS50929">
    <property type="entry name" value="ABC_TM1F"/>
    <property type="match status" value="2"/>
</dbReference>
<gene>
    <name evidence="13" type="primary">U6500M04670</name>
    <name evidence="13" type="ORF">SEUBUCD650_0M04670</name>
</gene>
<feature type="transmembrane region" description="Helical" evidence="10">
    <location>
        <begin position="146"/>
        <end position="162"/>
    </location>
</feature>
<dbReference type="PROSITE" id="PS00211">
    <property type="entry name" value="ABC_TRANSPORTER_1"/>
    <property type="match status" value="1"/>
</dbReference>
<feature type="transmembrane region" description="Helical" evidence="10">
    <location>
        <begin position="352"/>
        <end position="369"/>
    </location>
</feature>
<feature type="transmembrane region" description="Helical" evidence="10">
    <location>
        <begin position="572"/>
        <end position="595"/>
    </location>
</feature>
<evidence type="ECO:0000256" key="9">
    <source>
        <dbReference type="SAM" id="MobiDB-lite"/>
    </source>
</evidence>
<sequence length="1450" mass="163637">MIEINSCPFWDHDDISGCARRKYIEFRFPLVILLTTLIYTFHIVFRERKNHRSESALEHQCETPEPGEHGNESRKDTRFSILRLNPAAENCGISSIKKDKSSFDKFKVFLEGVLIVIQFTIHLYALLNIPVDHKEFSQQSLLVKNFLWFFLLVVVSLRLFTTSQSLRWVKACQCNLWAVSLLSYALVFALSVISLRSVLIGKIEEKILVKYTIIEFCINLVLFLLLFTSNIEGINYSFLVEGENKTLPPNPTVFNLLTFARIDLLIWKAYKHCLENADVWDLNINDKSITILKNLEKCSTHKTLLPNIMFYFKITFLSQLLLAFVTSVMTLVPLLLLPRILSYVDDPTSQSWNLMSLYVVFMLISRIVATTCRGQGLFLGEKGTMQLRTILVSHIYSKTLRRTILRDSTTSEQENDSQPHVPESLEENNDYFGSEAKPNVETSRKDNSVNNLMSVDAFKVSEGMSTFYLACEAMFMITMALIILYSLLGWSAFAGIFALLTMIPLNFWCATFYGKYQTDQLVLTDKRTSGISEALNSMRVIKLLAWEKIFYQNIVGVRNGEIRLLKKKGTIFFLNHLIWFFGPTLISVVTFSVFIKFQKQKLSPSIAFTALSLFAILRTPMDQITSTISLLIQSSISVQRIQDYLNEPDTRKYEILTLNKTRIGFEEADMEWEATETSFKLKHISIEFKQNSLNAIVGPTGSGKSSLLLGLLGELNLRSGRIYVPSVDSRNDLEIGFDGMANSMAYCSQSPWLITGTIEDNIVFGEVVNQQKLDAVIRSCCLDRDFKTMTAGSKTDVGGGGLSLSGGQQQRIALARAVYSSSRYLLLDDCLSAVDPETALHIYEQCLCSSSILKGRTCIITSHNISLITKWAHWLVILDNGEVEAQGTPSDLIESNNFLTECMNNDIGDECNSQLKPEPPTKSNGTRSVDSKRTNLQDEEDVQEAARIENSVETKMEGSVKFSTYKWLANYFGGIWIVFFFTLSSAFIYGITLSQGFWLRYWLENGSFEPRFTWFHSILQNSHSNVYFLSIYTIIGLFSSFLTAGKVWVAIISGTNASKKIFAKMLSSIFQAKLRFHDITPIGRIMNRFSKDIDVIDQQLIPNFEGLFYSVVVCLSIVFLIGYVTPRFLLFAAPLCVLYYIVGTLYLRASRELKRIDNINVSPIHQLFTEAIKGVVTIRALADERRFITHTLATIDRSNAPFFYLNMATEWVTYRVDIIGAFVLFSSSLIVIMRASDLDAGLAGILLSNSLSFTETAQWIIKVFSGVELLMSSVERIKEFIDMPPESSELENHTASPFNWPKAGEIEFKNLSLRYSPDSPKALNDVSFKVKTGSKVGIVGRTGAGKSSIIAAIYRLSDWENGTIIIDNKDIKSVPLECLRSSVTCIPQNPTLFDGTVRSNLDPLDEYSDAQIFDVLAKVGLIDKNEELCLIAGQEQFNSSGPTSKTDLLI</sequence>
<proteinExistence type="predicted"/>
<comment type="subcellular location">
    <subcellularLocation>
        <location evidence="1">Membrane</location>
    </subcellularLocation>
</comment>
<dbReference type="PROSITE" id="PS50893">
    <property type="entry name" value="ABC_TRANSPORTER_2"/>
    <property type="match status" value="1"/>
</dbReference>
<dbReference type="PANTHER" id="PTHR24223:SF353">
    <property type="entry name" value="ABC TRANSPORTER ATP-BINDING PROTEIN_PERMEASE VMR1-RELATED"/>
    <property type="match status" value="1"/>
</dbReference>
<evidence type="ECO:0000259" key="11">
    <source>
        <dbReference type="PROSITE" id="PS50893"/>
    </source>
</evidence>
<name>A0ABN8VLC6_SACEU</name>
<feature type="region of interest" description="Disordered" evidence="9">
    <location>
        <begin position="407"/>
        <end position="445"/>
    </location>
</feature>
<evidence type="ECO:0000256" key="6">
    <source>
        <dbReference type="ARBA" id="ARBA00022840"/>
    </source>
</evidence>
<dbReference type="CDD" id="cd18604">
    <property type="entry name" value="ABC_6TM_VMR1_D2_like"/>
    <property type="match status" value="1"/>
</dbReference>
<evidence type="ECO:0000313" key="14">
    <source>
        <dbReference type="Proteomes" id="UP001152964"/>
    </source>
</evidence>
<evidence type="ECO:0008006" key="15">
    <source>
        <dbReference type="Google" id="ProtNLM"/>
    </source>
</evidence>
<evidence type="ECO:0000256" key="2">
    <source>
        <dbReference type="ARBA" id="ARBA00022448"/>
    </source>
</evidence>
<feature type="transmembrane region" description="Helical" evidence="10">
    <location>
        <begin position="174"/>
        <end position="195"/>
    </location>
</feature>
<feature type="region of interest" description="Disordered" evidence="9">
    <location>
        <begin position="910"/>
        <end position="942"/>
    </location>
</feature>
<feature type="transmembrane region" description="Helical" evidence="10">
    <location>
        <begin position="1216"/>
        <end position="1236"/>
    </location>
</feature>
<feature type="compositionally biased region" description="Polar residues" evidence="9">
    <location>
        <begin position="407"/>
        <end position="418"/>
    </location>
</feature>
<dbReference type="SUPFAM" id="SSF52540">
    <property type="entry name" value="P-loop containing nucleoside triphosphate hydrolases"/>
    <property type="match status" value="2"/>
</dbReference>
<keyword evidence="7 10" id="KW-1133">Transmembrane helix</keyword>
<protein>
    <recommendedName>
        <fullName evidence="15">YBT1-like protein</fullName>
    </recommendedName>
</protein>
<feature type="transmembrane region" description="Helical" evidence="10">
    <location>
        <begin position="1106"/>
        <end position="1123"/>
    </location>
</feature>
<dbReference type="Gene3D" id="3.40.50.300">
    <property type="entry name" value="P-loop containing nucleotide triphosphate hydrolases"/>
    <property type="match status" value="2"/>
</dbReference>
<dbReference type="Gene3D" id="1.20.1560.10">
    <property type="entry name" value="ABC transporter type 1, transmembrane domain"/>
    <property type="match status" value="2"/>
</dbReference>
<evidence type="ECO:0000256" key="5">
    <source>
        <dbReference type="ARBA" id="ARBA00022741"/>
    </source>
</evidence>
<evidence type="ECO:0000256" key="4">
    <source>
        <dbReference type="ARBA" id="ARBA00022737"/>
    </source>
</evidence>
<feature type="transmembrane region" description="Helical" evidence="10">
    <location>
        <begin position="207"/>
        <end position="227"/>
    </location>
</feature>
<feature type="region of interest" description="Disordered" evidence="9">
    <location>
        <begin position="55"/>
        <end position="74"/>
    </location>
</feature>
<keyword evidence="14" id="KW-1185">Reference proteome</keyword>
<feature type="domain" description="ABC transmembrane type-1" evidence="12">
    <location>
        <begin position="320"/>
        <end position="633"/>
    </location>
</feature>
<dbReference type="InterPro" id="IPR017871">
    <property type="entry name" value="ABC_transporter-like_CS"/>
</dbReference>
<evidence type="ECO:0000256" key="1">
    <source>
        <dbReference type="ARBA" id="ARBA00004370"/>
    </source>
</evidence>
<evidence type="ECO:0000256" key="3">
    <source>
        <dbReference type="ARBA" id="ARBA00022692"/>
    </source>
</evidence>
<evidence type="ECO:0000256" key="10">
    <source>
        <dbReference type="SAM" id="Phobius"/>
    </source>
</evidence>
<dbReference type="InterPro" id="IPR011527">
    <property type="entry name" value="ABC1_TM_dom"/>
</dbReference>
<reference evidence="13" key="1">
    <citation type="submission" date="2022-08" db="EMBL/GenBank/DDBJ databases">
        <authorList>
            <person name="Byrne P K."/>
        </authorList>
    </citation>
    <scope>NUCLEOTIDE SEQUENCE</scope>
    <source>
        <strain evidence="13">UCD650</strain>
    </source>
</reference>
<keyword evidence="8 10" id="KW-0472">Membrane</keyword>
<evidence type="ECO:0000256" key="7">
    <source>
        <dbReference type="ARBA" id="ARBA00022989"/>
    </source>
</evidence>
<feature type="compositionally biased region" description="Polar residues" evidence="9">
    <location>
        <begin position="911"/>
        <end position="928"/>
    </location>
</feature>
<dbReference type="EMBL" id="OX291503">
    <property type="protein sequence ID" value="CAI1660731.1"/>
    <property type="molecule type" value="Genomic_DNA"/>
</dbReference>
<evidence type="ECO:0000256" key="8">
    <source>
        <dbReference type="ARBA" id="ARBA00023136"/>
    </source>
</evidence>
<feature type="transmembrane region" description="Helical" evidence="10">
    <location>
        <begin position="26"/>
        <end position="45"/>
    </location>
</feature>
<feature type="transmembrane region" description="Helical" evidence="10">
    <location>
        <begin position="108"/>
        <end position="126"/>
    </location>
</feature>
<dbReference type="SMART" id="SM00382">
    <property type="entry name" value="AAA"/>
    <property type="match status" value="1"/>
</dbReference>
<dbReference type="Pfam" id="PF00664">
    <property type="entry name" value="ABC_membrane"/>
    <property type="match status" value="2"/>
</dbReference>
<keyword evidence="3 10" id="KW-0812">Transmembrane</keyword>
<feature type="transmembrane region" description="Helical" evidence="10">
    <location>
        <begin position="1129"/>
        <end position="1147"/>
    </location>
</feature>
<feature type="domain" description="ABC transporter" evidence="11">
    <location>
        <begin position="665"/>
        <end position="905"/>
    </location>
</feature>
<keyword evidence="5" id="KW-0547">Nucleotide-binding</keyword>
<evidence type="ECO:0000259" key="12">
    <source>
        <dbReference type="PROSITE" id="PS50929"/>
    </source>
</evidence>
<dbReference type="InterPro" id="IPR003593">
    <property type="entry name" value="AAA+_ATPase"/>
</dbReference>
<dbReference type="Proteomes" id="UP001152964">
    <property type="component" value="Chromosome 13"/>
</dbReference>
<organism evidence="13 14">
    <name type="scientific">Saccharomyces eubayanus</name>
    <name type="common">Yeast</name>
    <dbReference type="NCBI Taxonomy" id="1080349"/>
    <lineage>
        <taxon>Eukaryota</taxon>
        <taxon>Fungi</taxon>
        <taxon>Dikarya</taxon>
        <taxon>Ascomycota</taxon>
        <taxon>Saccharomycotina</taxon>
        <taxon>Saccharomycetes</taxon>
        <taxon>Saccharomycetales</taxon>
        <taxon>Saccharomycetaceae</taxon>
        <taxon>Saccharomyces</taxon>
    </lineage>
</organism>
<dbReference type="SUPFAM" id="SSF90123">
    <property type="entry name" value="ABC transporter transmembrane region"/>
    <property type="match status" value="2"/>
</dbReference>
<feature type="transmembrane region" description="Helical" evidence="10">
    <location>
        <begin position="467"/>
        <end position="487"/>
    </location>
</feature>
<keyword evidence="6" id="KW-0067">ATP-binding</keyword>
<evidence type="ECO:0000313" key="13">
    <source>
        <dbReference type="EMBL" id="CAI1660731.1"/>
    </source>
</evidence>